<dbReference type="GO" id="GO:0008168">
    <property type="term" value="F:methyltransferase activity"/>
    <property type="evidence" value="ECO:0007669"/>
    <property type="project" value="InterPro"/>
</dbReference>
<accession>X1ED90</accession>
<gene>
    <name evidence="1" type="ORF">S01H4_60267</name>
</gene>
<dbReference type="InterPro" id="IPR008031">
    <property type="entry name" value="MtmB_MeTrfase"/>
</dbReference>
<protein>
    <submittedName>
        <fullName evidence="1">Uncharacterized protein</fullName>
    </submittedName>
</protein>
<evidence type="ECO:0000313" key="1">
    <source>
        <dbReference type="EMBL" id="GAH15104.1"/>
    </source>
</evidence>
<proteinExistence type="predicted"/>
<sequence length="67" mass="7826">MPIEPLELYQRISTAPRMPEMKFDRLLMTRAREITARHGIEYEPAEIIPIDDALLDEIWKAGYELAP</sequence>
<dbReference type="EMBL" id="BART01035502">
    <property type="protein sequence ID" value="GAH15104.1"/>
    <property type="molecule type" value="Genomic_DNA"/>
</dbReference>
<dbReference type="InterPro" id="IPR036655">
    <property type="entry name" value="MtmB_sf"/>
</dbReference>
<dbReference type="GO" id="GO:0032259">
    <property type="term" value="P:methylation"/>
    <property type="evidence" value="ECO:0007669"/>
    <property type="project" value="InterPro"/>
</dbReference>
<reference evidence="1" key="1">
    <citation type="journal article" date="2014" name="Front. Microbiol.">
        <title>High frequency of phylogenetically diverse reductive dehalogenase-homologous genes in deep subseafloor sedimentary metagenomes.</title>
        <authorList>
            <person name="Kawai M."/>
            <person name="Futagami T."/>
            <person name="Toyoda A."/>
            <person name="Takaki Y."/>
            <person name="Nishi S."/>
            <person name="Hori S."/>
            <person name="Arai W."/>
            <person name="Tsubouchi T."/>
            <person name="Morono Y."/>
            <person name="Uchiyama I."/>
            <person name="Ito T."/>
            <person name="Fujiyama A."/>
            <person name="Inagaki F."/>
            <person name="Takami H."/>
        </authorList>
    </citation>
    <scope>NUCLEOTIDE SEQUENCE</scope>
    <source>
        <strain evidence="1">Expedition CK06-06</strain>
    </source>
</reference>
<name>X1ED90_9ZZZZ</name>
<dbReference type="Pfam" id="PF05369">
    <property type="entry name" value="MtmB"/>
    <property type="match status" value="1"/>
</dbReference>
<organism evidence="1">
    <name type="scientific">marine sediment metagenome</name>
    <dbReference type="NCBI Taxonomy" id="412755"/>
    <lineage>
        <taxon>unclassified sequences</taxon>
        <taxon>metagenomes</taxon>
        <taxon>ecological metagenomes</taxon>
    </lineage>
</organism>
<comment type="caution">
    <text evidence="1">The sequence shown here is derived from an EMBL/GenBank/DDBJ whole genome shotgun (WGS) entry which is preliminary data.</text>
</comment>
<dbReference type="AlphaFoldDB" id="X1ED90"/>
<dbReference type="Gene3D" id="3.20.20.460">
    <property type="entry name" value="Monomethylamine methyltransferase MtmB"/>
    <property type="match status" value="1"/>
</dbReference>